<comment type="similarity">
    <text evidence="2">Belongs to the AAA ATPase family. RarA/MGS1/WRNIP1 subfamily.</text>
</comment>
<dbReference type="CDD" id="cd18139">
    <property type="entry name" value="HLD_clamp_RarA"/>
    <property type="match status" value="1"/>
</dbReference>
<sequence length="443" mass="48302">MNAKSSSPGPNLFAAAGLERDAPRPLPDRLRPRTLSEVVGQEHIVGPDGALTRMLETRTLGSLVFWGPPGTGKTTVARLLADATELHFEQISAVFSGVADLKKVFDAARARRQMGTGTLLFVDEVHRFNKAQQDSFLPVMEDGTVVMVGATTENPSFELNAALLSRARVLVFRSLDAAAIEKLFAHAEEVEGRKLPLDAEARAVLVRMADGDGRASLTLAEEVWRSARAGEIFNAAQLQDILQRRAPIYDKGADGHYNLISALHKSVRGSDPDAALYYLCRMFDAGEDPLFLARRVVRMAVEDIGLADPQALVICNAAKDAYDFLGSPEGELAIAQAVIYLATAPKSNAGYTAYKAAMSTAKSAGSLLPPKHILNAPTKLMKSEGYGGGYQYDHDTPEGFSGQDYFPDALGRQTFYDPPDRGFEREIRKRLDYWAKLRAAKEK</sequence>
<dbReference type="InterPro" id="IPR003593">
    <property type="entry name" value="AAA+_ATPase"/>
</dbReference>
<feature type="domain" description="AAA+ ATPase" evidence="7">
    <location>
        <begin position="59"/>
        <end position="175"/>
    </location>
</feature>
<evidence type="ECO:0000313" key="8">
    <source>
        <dbReference type="EMBL" id="RJF70916.1"/>
    </source>
</evidence>
<keyword evidence="4" id="KW-0547">Nucleotide-binding</keyword>
<organism evidence="8 9">
    <name type="scientific">Rhodopseudomonas palustris</name>
    <dbReference type="NCBI Taxonomy" id="1076"/>
    <lineage>
        <taxon>Bacteria</taxon>
        <taxon>Pseudomonadati</taxon>
        <taxon>Pseudomonadota</taxon>
        <taxon>Alphaproteobacteria</taxon>
        <taxon>Hyphomicrobiales</taxon>
        <taxon>Nitrobacteraceae</taxon>
        <taxon>Rhodopseudomonas</taxon>
    </lineage>
</organism>
<proteinExistence type="inferred from homology"/>
<dbReference type="Gene3D" id="1.10.3710.10">
    <property type="entry name" value="DNA polymerase III clamp loader subunits, C-terminal domain"/>
    <property type="match status" value="1"/>
</dbReference>
<dbReference type="SUPFAM" id="SSF52540">
    <property type="entry name" value="P-loop containing nucleoside triphosphate hydrolases"/>
    <property type="match status" value="1"/>
</dbReference>
<dbReference type="GO" id="GO:0016887">
    <property type="term" value="F:ATP hydrolysis activity"/>
    <property type="evidence" value="ECO:0007669"/>
    <property type="project" value="InterPro"/>
</dbReference>
<dbReference type="FunFam" id="1.20.272.10:FF:000001">
    <property type="entry name" value="Putative AAA family ATPase"/>
    <property type="match status" value="1"/>
</dbReference>
<dbReference type="PANTHER" id="PTHR13779">
    <property type="entry name" value="WERNER HELICASE-INTERACTING PROTEIN 1 FAMILY MEMBER"/>
    <property type="match status" value="1"/>
</dbReference>
<dbReference type="SMART" id="SM00382">
    <property type="entry name" value="AAA"/>
    <property type="match status" value="1"/>
</dbReference>
<dbReference type="PANTHER" id="PTHR13779:SF7">
    <property type="entry name" value="ATPASE WRNIP1"/>
    <property type="match status" value="1"/>
</dbReference>
<evidence type="ECO:0000256" key="5">
    <source>
        <dbReference type="ARBA" id="ARBA00022840"/>
    </source>
</evidence>
<evidence type="ECO:0000256" key="2">
    <source>
        <dbReference type="ARBA" id="ARBA00008959"/>
    </source>
</evidence>
<dbReference type="InterPro" id="IPR021886">
    <property type="entry name" value="MgsA_C"/>
</dbReference>
<dbReference type="OrthoDB" id="9778364at2"/>
<dbReference type="GO" id="GO:0017116">
    <property type="term" value="F:single-stranded DNA helicase activity"/>
    <property type="evidence" value="ECO:0007669"/>
    <property type="project" value="TreeGrafter"/>
</dbReference>
<dbReference type="Pfam" id="PF12002">
    <property type="entry name" value="MgsA_C"/>
    <property type="match status" value="1"/>
</dbReference>
<dbReference type="EMBL" id="QYYD01000014">
    <property type="protein sequence ID" value="RJF70916.1"/>
    <property type="molecule type" value="Genomic_DNA"/>
</dbReference>
<dbReference type="GO" id="GO:0005524">
    <property type="term" value="F:ATP binding"/>
    <property type="evidence" value="ECO:0007669"/>
    <property type="project" value="UniProtKB-KW"/>
</dbReference>
<evidence type="ECO:0000256" key="6">
    <source>
        <dbReference type="SAM" id="MobiDB-lite"/>
    </source>
</evidence>
<evidence type="ECO:0000259" key="7">
    <source>
        <dbReference type="SMART" id="SM00382"/>
    </source>
</evidence>
<dbReference type="SUPFAM" id="SSF48019">
    <property type="entry name" value="post-AAA+ oligomerization domain-like"/>
    <property type="match status" value="1"/>
</dbReference>
<dbReference type="GO" id="GO:0000731">
    <property type="term" value="P:DNA synthesis involved in DNA repair"/>
    <property type="evidence" value="ECO:0007669"/>
    <property type="project" value="TreeGrafter"/>
</dbReference>
<dbReference type="Gene3D" id="3.40.50.300">
    <property type="entry name" value="P-loop containing nucleotide triphosphate hydrolases"/>
    <property type="match status" value="1"/>
</dbReference>
<evidence type="ECO:0000256" key="4">
    <source>
        <dbReference type="ARBA" id="ARBA00022741"/>
    </source>
</evidence>
<dbReference type="GO" id="GO:0006261">
    <property type="term" value="P:DNA-templated DNA replication"/>
    <property type="evidence" value="ECO:0007669"/>
    <property type="project" value="TreeGrafter"/>
</dbReference>
<dbReference type="InterPro" id="IPR027417">
    <property type="entry name" value="P-loop_NTPase"/>
</dbReference>
<dbReference type="Pfam" id="PF16193">
    <property type="entry name" value="AAA_assoc_2"/>
    <property type="match status" value="1"/>
</dbReference>
<evidence type="ECO:0000256" key="1">
    <source>
        <dbReference type="ARBA" id="ARBA00002393"/>
    </source>
</evidence>
<evidence type="ECO:0000256" key="3">
    <source>
        <dbReference type="ARBA" id="ARBA00020776"/>
    </source>
</evidence>
<dbReference type="Gene3D" id="1.20.272.10">
    <property type="match status" value="1"/>
</dbReference>
<dbReference type="GO" id="GO:0003677">
    <property type="term" value="F:DNA binding"/>
    <property type="evidence" value="ECO:0007669"/>
    <property type="project" value="InterPro"/>
</dbReference>
<dbReference type="Proteomes" id="UP000285523">
    <property type="component" value="Unassembled WGS sequence"/>
</dbReference>
<reference evidence="8 9" key="1">
    <citation type="submission" date="2018-09" db="EMBL/GenBank/DDBJ databases">
        <title>Draft genome sequence of Rhodopseudomonas palustris 2.1.18.</title>
        <authorList>
            <person name="Robertson S.L."/>
            <person name="Meyer T.E."/>
            <person name="Kyndt J.A."/>
        </authorList>
    </citation>
    <scope>NUCLEOTIDE SEQUENCE [LARGE SCALE GENOMIC DNA]</scope>
    <source>
        <strain evidence="8 9">2.1.18</strain>
    </source>
</reference>
<keyword evidence="5" id="KW-0067">ATP-binding</keyword>
<dbReference type="InterPro" id="IPR032423">
    <property type="entry name" value="AAA_assoc_2"/>
</dbReference>
<dbReference type="FunFam" id="1.10.3710.10:FF:000004">
    <property type="entry name" value="Putative ATPase, AAA family"/>
    <property type="match status" value="1"/>
</dbReference>
<dbReference type="InterPro" id="IPR008921">
    <property type="entry name" value="DNA_pol3_clamp-load_cplx_C"/>
</dbReference>
<dbReference type="GO" id="GO:0008047">
    <property type="term" value="F:enzyme activator activity"/>
    <property type="evidence" value="ECO:0007669"/>
    <property type="project" value="TreeGrafter"/>
</dbReference>
<dbReference type="InterPro" id="IPR051314">
    <property type="entry name" value="AAA_ATPase_RarA/MGS1/WRNIP1"/>
</dbReference>
<name>A0A418V471_RHOPL</name>
<dbReference type="RefSeq" id="WP_119857361.1">
    <property type="nucleotide sequence ID" value="NZ_QYYD01000014.1"/>
</dbReference>
<comment type="caution">
    <text evidence="8">The sequence shown here is derived from an EMBL/GenBank/DDBJ whole genome shotgun (WGS) entry which is preliminary data.</text>
</comment>
<feature type="compositionally biased region" description="Basic and acidic residues" evidence="6">
    <location>
        <begin position="18"/>
        <end position="28"/>
    </location>
</feature>
<dbReference type="AlphaFoldDB" id="A0A418V471"/>
<accession>A0A418V471</accession>
<dbReference type="CDD" id="cd00009">
    <property type="entry name" value="AAA"/>
    <property type="match status" value="1"/>
</dbReference>
<dbReference type="FunFam" id="3.40.50.300:FF:000345">
    <property type="entry name" value="AAA family ATPase"/>
    <property type="match status" value="1"/>
</dbReference>
<dbReference type="Pfam" id="PF00004">
    <property type="entry name" value="AAA"/>
    <property type="match status" value="1"/>
</dbReference>
<feature type="region of interest" description="Disordered" evidence="6">
    <location>
        <begin position="1"/>
        <end position="28"/>
    </location>
</feature>
<dbReference type="InterPro" id="IPR003959">
    <property type="entry name" value="ATPase_AAA_core"/>
</dbReference>
<comment type="function">
    <text evidence="1">DNA-dependent ATPase that plays important roles in cellular responses to stalled DNA replication processes.</text>
</comment>
<gene>
    <name evidence="8" type="ORF">D4Q52_14905</name>
</gene>
<protein>
    <recommendedName>
        <fullName evidence="3">Replication-associated recombination protein A</fullName>
    </recommendedName>
</protein>
<evidence type="ECO:0000313" key="9">
    <source>
        <dbReference type="Proteomes" id="UP000285523"/>
    </source>
</evidence>